<dbReference type="CDD" id="cd00192">
    <property type="entry name" value="PTKc"/>
    <property type="match status" value="1"/>
</dbReference>
<evidence type="ECO:0000313" key="9">
    <source>
        <dbReference type="WBParaSite" id="PSAMB.scaffold1843size27380.g15164.t1"/>
    </source>
</evidence>
<organism evidence="8 9">
    <name type="scientific">Plectus sambesii</name>
    <dbReference type="NCBI Taxonomy" id="2011161"/>
    <lineage>
        <taxon>Eukaryota</taxon>
        <taxon>Metazoa</taxon>
        <taxon>Ecdysozoa</taxon>
        <taxon>Nematoda</taxon>
        <taxon>Chromadorea</taxon>
        <taxon>Plectida</taxon>
        <taxon>Plectina</taxon>
        <taxon>Plectoidea</taxon>
        <taxon>Plectidae</taxon>
        <taxon>Plectus</taxon>
    </lineage>
</organism>
<name>A0A914VD31_9BILA</name>
<dbReference type="InterPro" id="IPR020635">
    <property type="entry name" value="Tyr_kinase_cat_dom"/>
</dbReference>
<feature type="signal peptide" evidence="6">
    <location>
        <begin position="1"/>
        <end position="19"/>
    </location>
</feature>
<dbReference type="InterPro" id="IPR008266">
    <property type="entry name" value="Tyr_kinase_AS"/>
</dbReference>
<dbReference type="InterPro" id="IPR011009">
    <property type="entry name" value="Kinase-like_dom_sf"/>
</dbReference>
<keyword evidence="6" id="KW-0732">Signal</keyword>
<keyword evidence="4" id="KW-0067">ATP-binding</keyword>
<evidence type="ECO:0000256" key="3">
    <source>
        <dbReference type="ARBA" id="ARBA00022777"/>
    </source>
</evidence>
<evidence type="ECO:0000256" key="6">
    <source>
        <dbReference type="SAM" id="SignalP"/>
    </source>
</evidence>
<dbReference type="Proteomes" id="UP000887566">
    <property type="component" value="Unplaced"/>
</dbReference>
<evidence type="ECO:0000256" key="5">
    <source>
        <dbReference type="ARBA" id="ARBA00023137"/>
    </source>
</evidence>
<evidence type="ECO:0000256" key="1">
    <source>
        <dbReference type="ARBA" id="ARBA00022679"/>
    </source>
</evidence>
<keyword evidence="3" id="KW-0418">Kinase</keyword>
<dbReference type="WBParaSite" id="PSAMB.scaffold1843size27380.g15164.t1">
    <property type="protein sequence ID" value="PSAMB.scaffold1843size27380.g15164.t1"/>
    <property type="gene ID" value="PSAMB.scaffold1843size27380.g15164"/>
</dbReference>
<dbReference type="PROSITE" id="PS00109">
    <property type="entry name" value="PROTEIN_KINASE_TYR"/>
    <property type="match status" value="1"/>
</dbReference>
<keyword evidence="5" id="KW-0829">Tyrosine-protein kinase</keyword>
<evidence type="ECO:0000256" key="4">
    <source>
        <dbReference type="ARBA" id="ARBA00022840"/>
    </source>
</evidence>
<dbReference type="InterPro" id="IPR000719">
    <property type="entry name" value="Prot_kinase_dom"/>
</dbReference>
<feature type="chain" id="PRO_5037043772" evidence="6">
    <location>
        <begin position="20"/>
        <end position="697"/>
    </location>
</feature>
<dbReference type="InterPro" id="IPR001245">
    <property type="entry name" value="Ser-Thr/Tyr_kinase_cat_dom"/>
</dbReference>
<dbReference type="GO" id="GO:0005886">
    <property type="term" value="C:plasma membrane"/>
    <property type="evidence" value="ECO:0007669"/>
    <property type="project" value="TreeGrafter"/>
</dbReference>
<dbReference type="PANTHER" id="PTHR24416:SF624">
    <property type="entry name" value="TYROSINE-PROTEIN KINASE F09A5.2-RELATED"/>
    <property type="match status" value="1"/>
</dbReference>
<reference evidence="9" key="1">
    <citation type="submission" date="2022-11" db="UniProtKB">
        <authorList>
            <consortium name="WormBaseParasite"/>
        </authorList>
    </citation>
    <scope>IDENTIFICATION</scope>
</reference>
<accession>A0A914VD31</accession>
<dbReference type="SUPFAM" id="SSF56112">
    <property type="entry name" value="Protein kinase-like (PK-like)"/>
    <property type="match status" value="1"/>
</dbReference>
<proteinExistence type="predicted"/>
<keyword evidence="1" id="KW-0808">Transferase</keyword>
<dbReference type="InterPro" id="IPR050122">
    <property type="entry name" value="RTK"/>
</dbReference>
<dbReference type="PANTHER" id="PTHR24416">
    <property type="entry name" value="TYROSINE-PROTEIN KINASE RECEPTOR"/>
    <property type="match status" value="1"/>
</dbReference>
<dbReference type="GO" id="GO:0043235">
    <property type="term" value="C:receptor complex"/>
    <property type="evidence" value="ECO:0007669"/>
    <property type="project" value="TreeGrafter"/>
</dbReference>
<dbReference type="PROSITE" id="PS50011">
    <property type="entry name" value="PROTEIN_KINASE_DOM"/>
    <property type="match status" value="1"/>
</dbReference>
<dbReference type="GO" id="GO:0007169">
    <property type="term" value="P:cell surface receptor protein tyrosine kinase signaling pathway"/>
    <property type="evidence" value="ECO:0007669"/>
    <property type="project" value="TreeGrafter"/>
</dbReference>
<evidence type="ECO:0000313" key="8">
    <source>
        <dbReference type="Proteomes" id="UP000887566"/>
    </source>
</evidence>
<evidence type="ECO:0000256" key="2">
    <source>
        <dbReference type="ARBA" id="ARBA00022741"/>
    </source>
</evidence>
<feature type="domain" description="Protein kinase" evidence="7">
    <location>
        <begin position="382"/>
        <end position="672"/>
    </location>
</feature>
<dbReference type="AlphaFoldDB" id="A0A914VD31"/>
<keyword evidence="8" id="KW-1185">Reference proteome</keyword>
<dbReference type="Gene3D" id="3.30.200.20">
    <property type="entry name" value="Phosphorylase Kinase, domain 1"/>
    <property type="match status" value="1"/>
</dbReference>
<dbReference type="PRINTS" id="PR00109">
    <property type="entry name" value="TYRKINASE"/>
</dbReference>
<dbReference type="FunFam" id="1.10.510.10:FF:000554">
    <property type="entry name" value="Predicted protein"/>
    <property type="match status" value="1"/>
</dbReference>
<sequence>MRREVCFVCFLFQIFPANGQSSAQFSTPGTSAIGTPTTSSTVKNFTGECSTLASDDSCKLWDMHVIVVLDERTTDDIFQTIQAFLNNLIVDCHVSQGDSGSSLSIFTPASLNQDTNTTQCSSVESCSQLIYNNTSLNETFVSAATTHDDVIITLFNRSFDNFSSPDPLRPQNRGKVVYFITSVPVCDGECPSSNLILQQSQLANYMNTNGIAFRMIYLVLFDNSRSFGEYSSMHSRFSKARPPFTNFGISELKVFNHLNEISTYPNTEMFTAAFKSLQACPNLTEPNNTWEYFIQYGIPAASALLIIIFCGCMCFLKAKYKISLLKLRKREVEVQAIAVANQNSTLHHTVSLNPYVDMAKDSRQNTHEPNDRWEVAPHALFIDTSDKLGSGAFSTVYKGILIGRVPVFDVYEQRTFASDFIINNEVAVKVLPNHADSVSKQDFLNEIGFMKNLGYHGHIVSMLGCITDPKEPCLVVEYCANGDLLKFLHKNKANFMESAAEECPLGVDGCIRMKDLLSFAWQISDGMEYLSSHDYIHRDVAARNILLTKKLAAKIGDFGLCRVADQALYTTKGGRLPIKWMAIESLKQYTYTTKSDVWSFGVLLFELFTLGDGPYPAIQPLDMISHLEAGNRPSRPALCSENLYDLMSSCWQAEPALRPTFSEIRSKLTSMLDTATEHYGYLDVQNEVEVEQKAEMK</sequence>
<dbReference type="Pfam" id="PF07714">
    <property type="entry name" value="PK_Tyr_Ser-Thr"/>
    <property type="match status" value="1"/>
</dbReference>
<protein>
    <submittedName>
        <fullName evidence="9">Protein kinase domain-containing protein</fullName>
    </submittedName>
</protein>
<dbReference type="GO" id="GO:0005524">
    <property type="term" value="F:ATP binding"/>
    <property type="evidence" value="ECO:0007669"/>
    <property type="project" value="UniProtKB-KW"/>
</dbReference>
<dbReference type="GO" id="GO:0004714">
    <property type="term" value="F:transmembrane receptor protein tyrosine kinase activity"/>
    <property type="evidence" value="ECO:0007669"/>
    <property type="project" value="TreeGrafter"/>
</dbReference>
<evidence type="ECO:0000259" key="7">
    <source>
        <dbReference type="PROSITE" id="PS50011"/>
    </source>
</evidence>
<dbReference type="Gene3D" id="1.10.510.10">
    <property type="entry name" value="Transferase(Phosphotransferase) domain 1"/>
    <property type="match status" value="1"/>
</dbReference>
<dbReference type="SMART" id="SM00219">
    <property type="entry name" value="TyrKc"/>
    <property type="match status" value="1"/>
</dbReference>
<keyword evidence="2" id="KW-0547">Nucleotide-binding</keyword>